<organism evidence="1">
    <name type="scientific">Arundo donax</name>
    <name type="common">Giant reed</name>
    <name type="synonym">Donax arundinaceus</name>
    <dbReference type="NCBI Taxonomy" id="35708"/>
    <lineage>
        <taxon>Eukaryota</taxon>
        <taxon>Viridiplantae</taxon>
        <taxon>Streptophyta</taxon>
        <taxon>Embryophyta</taxon>
        <taxon>Tracheophyta</taxon>
        <taxon>Spermatophyta</taxon>
        <taxon>Magnoliopsida</taxon>
        <taxon>Liliopsida</taxon>
        <taxon>Poales</taxon>
        <taxon>Poaceae</taxon>
        <taxon>PACMAD clade</taxon>
        <taxon>Arundinoideae</taxon>
        <taxon>Arundineae</taxon>
        <taxon>Arundo</taxon>
    </lineage>
</organism>
<accession>A0A0A9HQP8</accession>
<dbReference type="EMBL" id="GBRH01158426">
    <property type="protein sequence ID" value="JAE39470.1"/>
    <property type="molecule type" value="Transcribed_RNA"/>
</dbReference>
<reference evidence="1" key="2">
    <citation type="journal article" date="2015" name="Data Brief">
        <title>Shoot transcriptome of the giant reed, Arundo donax.</title>
        <authorList>
            <person name="Barrero R.A."/>
            <person name="Guerrero F.D."/>
            <person name="Moolhuijzen P."/>
            <person name="Goolsby J.A."/>
            <person name="Tidwell J."/>
            <person name="Bellgard S.E."/>
            <person name="Bellgard M.I."/>
        </authorList>
    </citation>
    <scope>NUCLEOTIDE SEQUENCE</scope>
    <source>
        <tissue evidence="1">Shoot tissue taken approximately 20 cm above the soil surface</tissue>
    </source>
</reference>
<name>A0A0A9HQP8_ARUDO</name>
<sequence>MNWRRIPSFWSRFSRFTSNVGASLLLDHCLMPWRKETRFPGIL</sequence>
<evidence type="ECO:0000313" key="1">
    <source>
        <dbReference type="EMBL" id="JAE39470.1"/>
    </source>
</evidence>
<protein>
    <submittedName>
        <fullName evidence="1">Uncharacterized protein</fullName>
    </submittedName>
</protein>
<proteinExistence type="predicted"/>
<dbReference type="AlphaFoldDB" id="A0A0A9HQP8"/>
<reference evidence="1" key="1">
    <citation type="submission" date="2014-09" db="EMBL/GenBank/DDBJ databases">
        <authorList>
            <person name="Magalhaes I.L.F."/>
            <person name="Oliveira U."/>
            <person name="Santos F.R."/>
            <person name="Vidigal T.H.D.A."/>
            <person name="Brescovit A.D."/>
            <person name="Santos A.J."/>
        </authorList>
    </citation>
    <scope>NUCLEOTIDE SEQUENCE</scope>
    <source>
        <tissue evidence="1">Shoot tissue taken approximately 20 cm above the soil surface</tissue>
    </source>
</reference>